<evidence type="ECO:0000256" key="3">
    <source>
        <dbReference type="ARBA" id="ARBA00023163"/>
    </source>
</evidence>
<keyword evidence="6" id="KW-1185">Reference proteome</keyword>
<dbReference type="SMART" id="SM00342">
    <property type="entry name" value="HTH_ARAC"/>
    <property type="match status" value="1"/>
</dbReference>
<reference evidence="5 6" key="1">
    <citation type="submission" date="2015-02" db="EMBL/GenBank/DDBJ databases">
        <title>Draft genome sequences of ten Microbacterium spp. with emphasis on heavy metal contaminated environments.</title>
        <authorList>
            <person name="Corretto E."/>
        </authorList>
    </citation>
    <scope>NUCLEOTIDE SEQUENCE [LARGE SCALE GENOMIC DNA]</scope>
    <source>
        <strain evidence="5 6">ARN176</strain>
    </source>
</reference>
<keyword evidence="3" id="KW-0804">Transcription</keyword>
<dbReference type="PATRIC" id="fig|582680.6.peg.3374"/>
<comment type="caution">
    <text evidence="5">The sequence shown here is derived from an EMBL/GenBank/DDBJ whole genome shotgun (WGS) entry which is preliminary data.</text>
</comment>
<feature type="domain" description="HTH araC/xylS-type" evidence="4">
    <location>
        <begin position="185"/>
        <end position="286"/>
    </location>
</feature>
<dbReference type="EMBL" id="JYIX01000039">
    <property type="protein sequence ID" value="KJL31175.1"/>
    <property type="molecule type" value="Genomic_DNA"/>
</dbReference>
<dbReference type="GO" id="GO:0043565">
    <property type="term" value="F:sequence-specific DNA binding"/>
    <property type="evidence" value="ECO:0007669"/>
    <property type="project" value="InterPro"/>
</dbReference>
<evidence type="ECO:0000256" key="2">
    <source>
        <dbReference type="ARBA" id="ARBA00023125"/>
    </source>
</evidence>
<sequence>MGIVVDTRATMLPRGMRQEQLDVARRFHGVLATGHTLQAGAEWWWPARPADGEESAVMLIAEIPLTISCDDGAPQQAPPGSLCFLRPHHDTRVIAIGAGAVMCLWVPWSALSEIEPVLPGTGLVIAPSPLGLGLQAFLSSLLTQHTEPTVITDRLVERLLAEMVFGVLVEAAPHVLHDGEAGRIDRARSIMRARRAERDFGVVALAHDMHMSVRQLQRLFAAEDSAPAEELRRIRVELARELMSDADCAPLGIAEIAAHSGFPDAAGLRRAFARSGLPSPRIVRRAGRA</sequence>
<dbReference type="GO" id="GO:0003700">
    <property type="term" value="F:DNA-binding transcription factor activity"/>
    <property type="evidence" value="ECO:0007669"/>
    <property type="project" value="InterPro"/>
</dbReference>
<keyword evidence="1" id="KW-0805">Transcription regulation</keyword>
<dbReference type="PANTHER" id="PTHR46796">
    <property type="entry name" value="HTH-TYPE TRANSCRIPTIONAL ACTIVATOR RHAS-RELATED"/>
    <property type="match status" value="1"/>
</dbReference>
<dbReference type="Pfam" id="PF12833">
    <property type="entry name" value="HTH_18"/>
    <property type="match status" value="1"/>
</dbReference>
<dbReference type="Proteomes" id="UP000033740">
    <property type="component" value="Unassembled WGS sequence"/>
</dbReference>
<dbReference type="STRING" id="582680.RS86_03291"/>
<evidence type="ECO:0000259" key="4">
    <source>
        <dbReference type="PROSITE" id="PS01124"/>
    </source>
</evidence>
<accession>A0A0F0LFZ4</accession>
<name>A0A0F0LFZ4_9MICO</name>
<organism evidence="5 6">
    <name type="scientific">Microbacterium azadirachtae</name>
    <dbReference type="NCBI Taxonomy" id="582680"/>
    <lineage>
        <taxon>Bacteria</taxon>
        <taxon>Bacillati</taxon>
        <taxon>Actinomycetota</taxon>
        <taxon>Actinomycetes</taxon>
        <taxon>Micrococcales</taxon>
        <taxon>Microbacteriaceae</taxon>
        <taxon>Microbacterium</taxon>
    </lineage>
</organism>
<dbReference type="RefSeq" id="WP_045273354.1">
    <property type="nucleotide sequence ID" value="NZ_JYIX01000039.1"/>
</dbReference>
<dbReference type="PROSITE" id="PS01124">
    <property type="entry name" value="HTH_ARAC_FAMILY_2"/>
    <property type="match status" value="1"/>
</dbReference>
<dbReference type="PANTHER" id="PTHR46796:SF13">
    <property type="entry name" value="HTH-TYPE TRANSCRIPTIONAL ACTIVATOR RHAS"/>
    <property type="match status" value="1"/>
</dbReference>
<gene>
    <name evidence="5" type="ORF">RS86_03291</name>
</gene>
<dbReference type="InterPro" id="IPR018060">
    <property type="entry name" value="HTH_AraC"/>
</dbReference>
<protein>
    <submittedName>
        <fullName evidence="5">Transcriptional activator FtrA</fullName>
    </submittedName>
</protein>
<evidence type="ECO:0000313" key="5">
    <source>
        <dbReference type="EMBL" id="KJL31175.1"/>
    </source>
</evidence>
<evidence type="ECO:0000256" key="1">
    <source>
        <dbReference type="ARBA" id="ARBA00023015"/>
    </source>
</evidence>
<keyword evidence="2" id="KW-0238">DNA-binding</keyword>
<dbReference type="AlphaFoldDB" id="A0A0F0LFZ4"/>
<proteinExistence type="predicted"/>
<evidence type="ECO:0000313" key="6">
    <source>
        <dbReference type="Proteomes" id="UP000033740"/>
    </source>
</evidence>
<dbReference type="InterPro" id="IPR050204">
    <property type="entry name" value="AraC_XylS_family_regulators"/>
</dbReference>
<dbReference type="Gene3D" id="1.10.10.60">
    <property type="entry name" value="Homeodomain-like"/>
    <property type="match status" value="1"/>
</dbReference>